<protein>
    <submittedName>
        <fullName evidence="2">Cellulose synthase operon protein YhjU</fullName>
    </submittedName>
</protein>
<keyword evidence="1" id="KW-0812">Transmembrane</keyword>
<gene>
    <name evidence="2" type="ORF">C8D93_10341</name>
</gene>
<dbReference type="AlphaFoldDB" id="A0A318EFZ8"/>
<proteinExistence type="predicted"/>
<sequence length="511" mass="56531">MGFWSCYFLLKLFLYYGGYIEFALWWNLGLFALVAWPLRMRLLRVARLCLAVGAGAALLYSETFLPPIGRVLQTAGDVATFSGAYLVDLAMRLVNPAMLGGMVVVILVWLLLAHRLRMSTFALIGILTTPLLPLVQQWLEPRVLMAEGGAAPQPLSRETLTTRLNSFFVSEAPRRVRFPDAADGPPFDIVLLHICSLGWDDMQLVEMADDRLIQRLDVLMTQFNTAASYSGPAAIRLLRGTCGQPRHESLYEAPAPECQLMAQIEHAGFEVQWEMNHDGRFGGFHGDIAGNLGTAATMTLDPGAQVTQRAFDGSPILGDYDVLANWWQRRLRMPADRVALYYNGASLHDGNRIEGYRASNVVDSYRRRLRTFLDDTNRFLDLLAQSGRRVVVVLVPEHGAALRGERRQMSGLREIPSWPITHAPTGIEVLGPARGESPQQRIDAPMSYLGLSQLLAQLIADNPYADGSGLDRHLAGLPTTDAVAENDGTVVMRVGGSFHMRTPDGSWTLLD</sequence>
<accession>A0A318EFZ8</accession>
<evidence type="ECO:0000256" key="1">
    <source>
        <dbReference type="SAM" id="Phobius"/>
    </source>
</evidence>
<dbReference type="InterPro" id="IPR017744">
    <property type="entry name" value="BcsG"/>
</dbReference>
<keyword evidence="1" id="KW-0472">Membrane</keyword>
<feature type="transmembrane region" description="Helical" evidence="1">
    <location>
        <begin position="89"/>
        <end position="113"/>
    </location>
</feature>
<feature type="transmembrane region" description="Helical" evidence="1">
    <location>
        <begin position="48"/>
        <end position="69"/>
    </location>
</feature>
<dbReference type="Pfam" id="PF11658">
    <property type="entry name" value="CBP_BcsG"/>
    <property type="match status" value="1"/>
</dbReference>
<evidence type="ECO:0000313" key="3">
    <source>
        <dbReference type="Proteomes" id="UP000248330"/>
    </source>
</evidence>
<keyword evidence="3" id="KW-1185">Reference proteome</keyword>
<evidence type="ECO:0000313" key="2">
    <source>
        <dbReference type="EMBL" id="PXV69468.1"/>
    </source>
</evidence>
<feature type="transmembrane region" description="Helical" evidence="1">
    <location>
        <begin position="12"/>
        <end position="36"/>
    </location>
</feature>
<comment type="caution">
    <text evidence="2">The sequence shown here is derived from an EMBL/GenBank/DDBJ whole genome shotgun (WGS) entry which is preliminary data.</text>
</comment>
<name>A0A318EFZ8_9GAMM</name>
<dbReference type="NCBIfam" id="TIGR03368">
    <property type="entry name" value="cellulose_yhjU"/>
    <property type="match status" value="1"/>
</dbReference>
<dbReference type="RefSeq" id="WP_170123933.1">
    <property type="nucleotide sequence ID" value="NZ_CAKZQT010000021.1"/>
</dbReference>
<keyword evidence="1" id="KW-1133">Transmembrane helix</keyword>
<reference evidence="2 3" key="1">
    <citation type="submission" date="2018-04" db="EMBL/GenBank/DDBJ databases">
        <title>Genomic Encyclopedia of Type Strains, Phase IV (KMG-IV): sequencing the most valuable type-strain genomes for metagenomic binning, comparative biology and taxonomic classification.</title>
        <authorList>
            <person name="Goeker M."/>
        </authorList>
    </citation>
    <scope>NUCLEOTIDE SEQUENCE [LARGE SCALE GENOMIC DNA]</scope>
    <source>
        <strain evidence="2 3">DSM 104150</strain>
    </source>
</reference>
<organism evidence="2 3">
    <name type="scientific">Sinimarinibacterium flocculans</name>
    <dbReference type="NCBI Taxonomy" id="985250"/>
    <lineage>
        <taxon>Bacteria</taxon>
        <taxon>Pseudomonadati</taxon>
        <taxon>Pseudomonadota</taxon>
        <taxon>Gammaproteobacteria</taxon>
        <taxon>Nevskiales</taxon>
        <taxon>Nevskiaceae</taxon>
        <taxon>Sinimarinibacterium</taxon>
    </lineage>
</organism>
<dbReference type="EMBL" id="QICN01000003">
    <property type="protein sequence ID" value="PXV69468.1"/>
    <property type="molecule type" value="Genomic_DNA"/>
</dbReference>
<feature type="transmembrane region" description="Helical" evidence="1">
    <location>
        <begin position="120"/>
        <end position="139"/>
    </location>
</feature>
<dbReference type="Proteomes" id="UP000248330">
    <property type="component" value="Unassembled WGS sequence"/>
</dbReference>